<feature type="region of interest" description="Disordered" evidence="1">
    <location>
        <begin position="63"/>
        <end position="106"/>
    </location>
</feature>
<dbReference type="RefSeq" id="XP_002765521.1">
    <property type="nucleotide sequence ID" value="XM_002765475.1"/>
</dbReference>
<feature type="compositionally biased region" description="Polar residues" evidence="1">
    <location>
        <begin position="78"/>
        <end position="92"/>
    </location>
</feature>
<evidence type="ECO:0000313" key="5">
    <source>
        <dbReference type="Proteomes" id="UP000007800"/>
    </source>
</evidence>
<protein>
    <submittedName>
        <fullName evidence="4">Uncharacterized protein</fullName>
    </submittedName>
</protein>
<dbReference type="Proteomes" id="UP000007800">
    <property type="component" value="Unassembled WGS sequence"/>
</dbReference>
<feature type="chain" id="PRO_5002953209" evidence="3">
    <location>
        <begin position="17"/>
        <end position="180"/>
    </location>
</feature>
<evidence type="ECO:0000256" key="2">
    <source>
        <dbReference type="SAM" id="Phobius"/>
    </source>
</evidence>
<sequence>MQIFASIFIVATLASGEIEWSKITLEPAMTPTPTGLDLSGIVLDGPGTTPAAVGIDLSGYTLEPPETDTPAAADLDWSSVTPEGTTSPTTVAPESDTPKAAEDSPAGTVCAASTGWPAELVGVLIAISVLGLIANCVQLYFLKKVMSRKLAREEVDIEMGDRYRTQEGTEASVKEVGVDL</sequence>
<keyword evidence="2" id="KW-1133">Transmembrane helix</keyword>
<keyword evidence="2" id="KW-0472">Membrane</keyword>
<keyword evidence="3" id="KW-0732">Signal</keyword>
<dbReference type="InParanoid" id="C5LYK0"/>
<dbReference type="AlphaFoldDB" id="C5LYK0"/>
<keyword evidence="2" id="KW-0812">Transmembrane</keyword>
<feature type="signal peptide" evidence="3">
    <location>
        <begin position="1"/>
        <end position="16"/>
    </location>
</feature>
<dbReference type="GeneID" id="9040680"/>
<dbReference type="EMBL" id="GG686808">
    <property type="protein sequence ID" value="EEQ98238.1"/>
    <property type="molecule type" value="Genomic_DNA"/>
</dbReference>
<evidence type="ECO:0000256" key="3">
    <source>
        <dbReference type="SAM" id="SignalP"/>
    </source>
</evidence>
<keyword evidence="5" id="KW-1185">Reference proteome</keyword>
<dbReference type="OMA" id="WSSVTPE"/>
<dbReference type="OrthoDB" id="10402790at2759"/>
<evidence type="ECO:0000313" key="4">
    <source>
        <dbReference type="EMBL" id="EEQ98238.1"/>
    </source>
</evidence>
<accession>C5LYK0</accession>
<organism evidence="5">
    <name type="scientific">Perkinsus marinus (strain ATCC 50983 / TXsc)</name>
    <dbReference type="NCBI Taxonomy" id="423536"/>
    <lineage>
        <taxon>Eukaryota</taxon>
        <taxon>Sar</taxon>
        <taxon>Alveolata</taxon>
        <taxon>Perkinsozoa</taxon>
        <taxon>Perkinsea</taxon>
        <taxon>Perkinsida</taxon>
        <taxon>Perkinsidae</taxon>
        <taxon>Perkinsus</taxon>
    </lineage>
</organism>
<feature type="transmembrane region" description="Helical" evidence="2">
    <location>
        <begin position="120"/>
        <end position="142"/>
    </location>
</feature>
<evidence type="ECO:0000256" key="1">
    <source>
        <dbReference type="SAM" id="MobiDB-lite"/>
    </source>
</evidence>
<gene>
    <name evidence="4" type="ORF">Pmar_PMAR002057</name>
</gene>
<name>C5LYK0_PERM5</name>
<proteinExistence type="predicted"/>
<reference evidence="4 5" key="1">
    <citation type="submission" date="2008-07" db="EMBL/GenBank/DDBJ databases">
        <authorList>
            <person name="El-Sayed N."/>
            <person name="Caler E."/>
            <person name="Inman J."/>
            <person name="Amedeo P."/>
            <person name="Hass B."/>
            <person name="Wortman J."/>
        </authorList>
    </citation>
    <scope>NUCLEOTIDE SEQUENCE [LARGE SCALE GENOMIC DNA]</scope>
    <source>
        <strain evidence="5">ATCC 50983 / TXsc</strain>
    </source>
</reference>